<keyword evidence="9" id="KW-1185">Reference proteome</keyword>
<keyword evidence="3" id="KW-1003">Cell membrane</keyword>
<evidence type="ECO:0000256" key="7">
    <source>
        <dbReference type="RuleBase" id="RU003879"/>
    </source>
</evidence>
<keyword evidence="7" id="KW-0813">Transport</keyword>
<keyword evidence="6" id="KW-0472">Membrane</keyword>
<evidence type="ECO:0000256" key="3">
    <source>
        <dbReference type="ARBA" id="ARBA00022475"/>
    </source>
</evidence>
<evidence type="ECO:0000256" key="4">
    <source>
        <dbReference type="ARBA" id="ARBA00022692"/>
    </source>
</evidence>
<gene>
    <name evidence="8" type="ORF">LOC71_01630</name>
</gene>
<dbReference type="InterPro" id="IPR003400">
    <property type="entry name" value="ExbD"/>
</dbReference>
<comment type="caution">
    <text evidence="8">The sequence shown here is derived from an EMBL/GenBank/DDBJ whole genome shotgun (WGS) entry which is preliminary data.</text>
</comment>
<dbReference type="EMBL" id="JAJKFW010000003">
    <property type="protein sequence ID" value="MCC9640956.1"/>
    <property type="molecule type" value="Genomic_DNA"/>
</dbReference>
<name>A0ABS8NBM0_9BACT</name>
<organism evidence="8 9">
    <name type="scientific">Rhodopirellula halodulae</name>
    <dbReference type="NCBI Taxonomy" id="2894198"/>
    <lineage>
        <taxon>Bacteria</taxon>
        <taxon>Pseudomonadati</taxon>
        <taxon>Planctomycetota</taxon>
        <taxon>Planctomycetia</taxon>
        <taxon>Pirellulales</taxon>
        <taxon>Pirellulaceae</taxon>
        <taxon>Rhodopirellula</taxon>
    </lineage>
</organism>
<dbReference type="PANTHER" id="PTHR30558">
    <property type="entry name" value="EXBD MEMBRANE COMPONENT OF PMF-DRIVEN MACROMOLECULE IMPORT SYSTEM"/>
    <property type="match status" value="1"/>
</dbReference>
<protein>
    <submittedName>
        <fullName evidence="8">Biopolymer transporter ExbD</fullName>
    </submittedName>
</protein>
<evidence type="ECO:0000256" key="5">
    <source>
        <dbReference type="ARBA" id="ARBA00022989"/>
    </source>
</evidence>
<comment type="similarity">
    <text evidence="2 7">Belongs to the ExbD/TolR family.</text>
</comment>
<evidence type="ECO:0000256" key="1">
    <source>
        <dbReference type="ARBA" id="ARBA00004162"/>
    </source>
</evidence>
<evidence type="ECO:0000313" key="8">
    <source>
        <dbReference type="EMBL" id="MCC9640956.1"/>
    </source>
</evidence>
<dbReference type="PANTHER" id="PTHR30558:SF3">
    <property type="entry name" value="BIOPOLYMER TRANSPORT PROTEIN EXBD-RELATED"/>
    <property type="match status" value="1"/>
</dbReference>
<evidence type="ECO:0000313" key="9">
    <source>
        <dbReference type="Proteomes" id="UP001430306"/>
    </source>
</evidence>
<proteinExistence type="inferred from homology"/>
<accession>A0ABS8NBM0</accession>
<dbReference type="Pfam" id="PF02472">
    <property type="entry name" value="ExbD"/>
    <property type="match status" value="1"/>
</dbReference>
<reference evidence="8" key="1">
    <citation type="submission" date="2021-11" db="EMBL/GenBank/DDBJ databases">
        <title>Genome sequence.</title>
        <authorList>
            <person name="Sun Q."/>
        </authorList>
    </citation>
    <scope>NUCLEOTIDE SEQUENCE</scope>
    <source>
        <strain evidence="8">JC740</strain>
    </source>
</reference>
<comment type="subcellular location">
    <subcellularLocation>
        <location evidence="1">Cell membrane</location>
        <topology evidence="1">Single-pass membrane protein</topology>
    </subcellularLocation>
    <subcellularLocation>
        <location evidence="7">Cell membrane</location>
        <topology evidence="7">Single-pass type II membrane protein</topology>
    </subcellularLocation>
</comment>
<sequence>MTSMIDVVFLLLVFFVWTSSFDAPEKDLPGNIAIATEASVSTSESPDQVTQSIESPVSELLLRIQTTSSSNIQYLLGTTSLATLSDLQNRLVAIAELDLAPTIIVDPDDSVSMAQTIEVLDLLRTNGFTDSFLAVEPSAPTPSM</sequence>
<dbReference type="Proteomes" id="UP001430306">
    <property type="component" value="Unassembled WGS sequence"/>
</dbReference>
<keyword evidence="5" id="KW-1133">Transmembrane helix</keyword>
<evidence type="ECO:0000256" key="6">
    <source>
        <dbReference type="ARBA" id="ARBA00023136"/>
    </source>
</evidence>
<evidence type="ECO:0000256" key="2">
    <source>
        <dbReference type="ARBA" id="ARBA00005811"/>
    </source>
</evidence>
<keyword evidence="7" id="KW-0653">Protein transport</keyword>
<keyword evidence="4 7" id="KW-0812">Transmembrane</keyword>